<sequence>MPSSAKGFQRSSWLALLPCFLCRSSSRAFWFLDAQKCPLLRSNQWKLLSAVALKPIQCLRSAREDEQNTVR</sequence>
<accession>A0A2T8KT28</accession>
<dbReference type="AlphaFoldDB" id="A0A2T8KT28"/>
<feature type="chain" id="PRO_5015544789" description="Secreted protein" evidence="1">
    <location>
        <begin position="29"/>
        <end position="71"/>
    </location>
</feature>
<dbReference type="EMBL" id="CM008047">
    <property type="protein sequence ID" value="PVH65324.1"/>
    <property type="molecule type" value="Genomic_DNA"/>
</dbReference>
<evidence type="ECO:0008006" key="3">
    <source>
        <dbReference type="Google" id="ProtNLM"/>
    </source>
</evidence>
<keyword evidence="1" id="KW-0732">Signal</keyword>
<dbReference type="Proteomes" id="UP000243499">
    <property type="component" value="Chromosome 2"/>
</dbReference>
<evidence type="ECO:0000256" key="1">
    <source>
        <dbReference type="SAM" id="SignalP"/>
    </source>
</evidence>
<gene>
    <name evidence="2" type="ORF">PAHAL_2G464000</name>
</gene>
<reference evidence="2" key="1">
    <citation type="submission" date="2018-04" db="EMBL/GenBank/DDBJ databases">
        <title>WGS assembly of Panicum hallii.</title>
        <authorList>
            <person name="Lovell J."/>
            <person name="Jenkins J."/>
            <person name="Lowry D."/>
            <person name="Mamidi S."/>
            <person name="Sreedasyam A."/>
            <person name="Weng X."/>
            <person name="Barry K."/>
            <person name="Bonette J."/>
            <person name="Campitelli B."/>
            <person name="Daum C."/>
            <person name="Gordon S."/>
            <person name="Gould B."/>
            <person name="Lipzen A."/>
            <person name="Macqueen A."/>
            <person name="Palacio-Mejia J."/>
            <person name="Plott C."/>
            <person name="Shakirov E."/>
            <person name="Shu S."/>
            <person name="Yoshinaga Y."/>
            <person name="Zane M."/>
            <person name="Rokhsar D."/>
            <person name="Grimwood J."/>
            <person name="Schmutz J."/>
            <person name="Juenger T."/>
        </authorList>
    </citation>
    <scope>NUCLEOTIDE SEQUENCE [LARGE SCALE GENOMIC DNA]</scope>
    <source>
        <strain evidence="2">FIL2</strain>
    </source>
</reference>
<evidence type="ECO:0000313" key="2">
    <source>
        <dbReference type="EMBL" id="PVH65324.1"/>
    </source>
</evidence>
<name>A0A2T8KT28_9POAL</name>
<feature type="signal peptide" evidence="1">
    <location>
        <begin position="1"/>
        <end position="28"/>
    </location>
</feature>
<organism evidence="2">
    <name type="scientific">Panicum hallii</name>
    <dbReference type="NCBI Taxonomy" id="206008"/>
    <lineage>
        <taxon>Eukaryota</taxon>
        <taxon>Viridiplantae</taxon>
        <taxon>Streptophyta</taxon>
        <taxon>Embryophyta</taxon>
        <taxon>Tracheophyta</taxon>
        <taxon>Spermatophyta</taxon>
        <taxon>Magnoliopsida</taxon>
        <taxon>Liliopsida</taxon>
        <taxon>Poales</taxon>
        <taxon>Poaceae</taxon>
        <taxon>PACMAD clade</taxon>
        <taxon>Panicoideae</taxon>
        <taxon>Panicodae</taxon>
        <taxon>Paniceae</taxon>
        <taxon>Panicinae</taxon>
        <taxon>Panicum</taxon>
        <taxon>Panicum sect. Panicum</taxon>
    </lineage>
</organism>
<protein>
    <recommendedName>
        <fullName evidence="3">Secreted protein</fullName>
    </recommendedName>
</protein>
<dbReference type="Gramene" id="PVH65324">
    <property type="protein sequence ID" value="PVH65324"/>
    <property type="gene ID" value="PAHAL_2G464000"/>
</dbReference>
<proteinExistence type="predicted"/>